<keyword evidence="2" id="KW-0677">Repeat</keyword>
<keyword evidence="5" id="KW-1185">Reference proteome</keyword>
<protein>
    <recommendedName>
        <fullName evidence="6">WD40 repeat domain-containing protein</fullName>
    </recommendedName>
</protein>
<keyword evidence="1 3" id="KW-0853">WD repeat</keyword>
<feature type="repeat" description="WD" evidence="3">
    <location>
        <begin position="51"/>
        <end position="85"/>
    </location>
</feature>
<comment type="caution">
    <text evidence="4">The sequence shown here is derived from an EMBL/GenBank/DDBJ whole genome shotgun (WGS) entry which is preliminary data.</text>
</comment>
<dbReference type="SMART" id="SM00320">
    <property type="entry name" value="WD40"/>
    <property type="match status" value="8"/>
</dbReference>
<evidence type="ECO:0000256" key="3">
    <source>
        <dbReference type="PROSITE-ProRule" id="PRU00221"/>
    </source>
</evidence>
<proteinExistence type="predicted"/>
<dbReference type="InterPro" id="IPR036322">
    <property type="entry name" value="WD40_repeat_dom_sf"/>
</dbReference>
<organism evidence="4 5">
    <name type="scientific">Paractinoplanes rishiriensis</name>
    <dbReference type="NCBI Taxonomy" id="1050105"/>
    <lineage>
        <taxon>Bacteria</taxon>
        <taxon>Bacillati</taxon>
        <taxon>Actinomycetota</taxon>
        <taxon>Actinomycetes</taxon>
        <taxon>Micromonosporales</taxon>
        <taxon>Micromonosporaceae</taxon>
        <taxon>Paractinoplanes</taxon>
    </lineage>
</organism>
<evidence type="ECO:0000256" key="2">
    <source>
        <dbReference type="ARBA" id="ARBA00022737"/>
    </source>
</evidence>
<dbReference type="PROSITE" id="PS50294">
    <property type="entry name" value="WD_REPEATS_REGION"/>
    <property type="match status" value="3"/>
</dbReference>
<dbReference type="RefSeq" id="WP_203788818.1">
    <property type="nucleotide sequence ID" value="NZ_BOMV01000089.1"/>
</dbReference>
<dbReference type="Proteomes" id="UP000636960">
    <property type="component" value="Unassembled WGS sequence"/>
</dbReference>
<dbReference type="Pfam" id="PF00400">
    <property type="entry name" value="WD40"/>
    <property type="match status" value="4"/>
</dbReference>
<gene>
    <name evidence="4" type="ORF">Ari01nite_81950</name>
</gene>
<feature type="repeat" description="WD" evidence="3">
    <location>
        <begin position="97"/>
        <end position="129"/>
    </location>
</feature>
<evidence type="ECO:0008006" key="6">
    <source>
        <dbReference type="Google" id="ProtNLM"/>
    </source>
</evidence>
<dbReference type="PROSITE" id="PS50082">
    <property type="entry name" value="WD_REPEATS_2"/>
    <property type="match status" value="3"/>
</dbReference>
<dbReference type="AlphaFoldDB" id="A0A919N176"/>
<evidence type="ECO:0000313" key="5">
    <source>
        <dbReference type="Proteomes" id="UP000636960"/>
    </source>
</evidence>
<dbReference type="InterPro" id="IPR015943">
    <property type="entry name" value="WD40/YVTN_repeat-like_dom_sf"/>
</dbReference>
<reference evidence="4" key="1">
    <citation type="submission" date="2021-01" db="EMBL/GenBank/DDBJ databases">
        <title>Whole genome shotgun sequence of Actinoplanes rishiriensis NBRC 108556.</title>
        <authorList>
            <person name="Komaki H."/>
            <person name="Tamura T."/>
        </authorList>
    </citation>
    <scope>NUCLEOTIDE SEQUENCE</scope>
    <source>
        <strain evidence="4">NBRC 108556</strain>
    </source>
</reference>
<dbReference type="EMBL" id="BOMV01000089">
    <property type="protein sequence ID" value="GIF00731.1"/>
    <property type="molecule type" value="Genomic_DNA"/>
</dbReference>
<dbReference type="PANTHER" id="PTHR19848:SF8">
    <property type="entry name" value="F-BOX AND WD REPEAT DOMAIN CONTAINING 7"/>
    <property type="match status" value="1"/>
</dbReference>
<evidence type="ECO:0000256" key="1">
    <source>
        <dbReference type="ARBA" id="ARBA00022574"/>
    </source>
</evidence>
<evidence type="ECO:0000313" key="4">
    <source>
        <dbReference type="EMBL" id="GIF00731.1"/>
    </source>
</evidence>
<feature type="repeat" description="WD" evidence="3">
    <location>
        <begin position="7"/>
        <end position="48"/>
    </location>
</feature>
<name>A0A919N176_9ACTN</name>
<dbReference type="Gene3D" id="2.130.10.10">
    <property type="entry name" value="YVTN repeat-like/Quinoprotein amine dehydrogenase"/>
    <property type="match status" value="2"/>
</dbReference>
<dbReference type="PANTHER" id="PTHR19848">
    <property type="entry name" value="WD40 REPEAT PROTEIN"/>
    <property type="match status" value="1"/>
</dbReference>
<dbReference type="InterPro" id="IPR001680">
    <property type="entry name" value="WD40_rpt"/>
</dbReference>
<sequence>MTDGTSGPAHAAPVSCVAFRADGWRLASGSHDRSVIVWDTSDASRPFLLTEFGHRSAVTALAFNPAAADLLATGAADGTVGVWRVVDDRPPSQMKVLAGHPGVVTGVAWMPDGQHLLCLIDDSRAAVWNAFDESYLGELDDCVRLAVSPHGLVATVGADGLVAVRDLWRDPGRITYLPTATVEDCAWSPDGTTLALAGGDGSLELLDASLAPVRSLRLGDAPLRGVTWSADGRSLIAATYDPALLSLDTTGRPQWRRTDDRLWPRSLAVGGSAIAAATFGRRPHLLDLATGAGAGLPPSTQPADPVAPFRDGVVSATGRIVTIGPAGTRQPLWQHDSRVTAVATVDDRLVASAAHRTIRVHVLSDGDLTGERAITLHAPEPVKAVAVLGTPEAPVVVAASYDFRLYSWGLDWTARPTGPRLIGEFAYGIAALTRLDRHRLTATDHRGELAILALGPDGALNAG</sequence>
<accession>A0A919N176</accession>
<dbReference type="SUPFAM" id="SSF50978">
    <property type="entry name" value="WD40 repeat-like"/>
    <property type="match status" value="1"/>
</dbReference>